<sequence>MTVRAASDDRTSRADGERLGGHCTALRRSECLSTSKVRIFTSFGSRISEAGKTRISEVGTLYLLVGGRHLHCSHCARSRCQFAITANSMSSLSRGTSGASKPKPVNVNSLYAGRNLSAGAKPLGKHGLTSVGKSVGVVRRMPPPATLPSLKAENNGQDPSTVVVPQGGTGWSKNDTSTDSSEVVKTSSLTTSSGPDLRPIWAKPPSEALSSGDSSTREFPTLAVAAQGIDVSHRSPNKWAVGENSHSSEQKTQVSTSEEAHALPSRYCNNASDSMGGSPHYHPSSERSRFQGSSDARVSHPNYSTSVLCRASQKHNDSGTNDVCAARDSAKVSVVRRDDDRVPQYSQTTRASEFFDGGAARDVHTEESYSVLEYDRDDAIGKSRHKRTSFRSLDGEDVDKGATDVNSSRRHVDDGIKRRTLIGIEKKLNLEDVSDEDDDIQMTKLDKPNVRVVKRVAEPNGVCSSENNDDSLQQSEAVVRPVSNDPPASNESSTEMKAEQFSNVTDCAFPSDSNAPDDGLLVSTPAENVWAKRQEERESQEREKHSQMPKVMQQAIEQHFPSVSEAAFIKVDKEAARRPADSDFTRATLRATRQQGSNDVRQLIYSEESFPRRTAPRGGQRSENYDNRGHSFTRMNQGEQQHLDQRDGNHLDSWDRGGRRQIPARGRCARTRGRTALLMQPQVLHRPSVNKKVEKETVVTSEEKIAETSLISESDMRVQEGKHQYGTAGEKPASTKPKTRHETMKASGAKLPQKQAESGALNEHDKNRDSGRTSPHRDEAMERRPTNRFSNKGFAQRGHARKGRGGNHSFKPDSEEFRSQRNNRGSDGGVSNAGGHAVSSLNQVKGKHDYQQQRSRRKFEFHQRSHSHMKSIGQDRADRLRSPVVSSEGYDEWETASESSTRVPKEELSDVAPGSGLSSSRQTNSGAASLAPNPVNAHQGGSRTASNQTGSLSESTSASNNVERSNGSKNAQPASRTCQSPCGSYSYKNNKESNSRNVTDALAGLDINNIASVVVIDDHLVDTVSVDTSEEFEEVLNKRARKQKALLMQAKMEAEEKRKMKDKERHFRTQGRRLTRQSANRKDFKKSEVKKDQKKDPESWTGTSEQKKPKQQERRKAGLQIIPETSTNSNTSGGVPVKETTETHTEVPITTVWNSAHIAGQKESIEGTPSVIPSPIARPNPRCKSAASDTPSSLQDLVRRQIVELPVSLSSSQPLRGDKYDFTFDPRLHEEQMSTEKVLPSLSTGASSEAGSMTDDFRLKEKLYKVKGLWSGEEKESDSNLPSNVAKVKPQPQSGVEHLQNDGKPAVNVPNGCHTVPPKSPGIAPFPSGLGGLMFSPYPVMFGDVSIGRGYTSIGSVVQPLIPPSNASSPPVGQPLYQQPPSVAATATMNQRQLQIRSNYMEQNPMFASNLQPSQNVAWNIGSMLDSAGSAALSGTPSPQLQPTHISSSVQPPPPNLIMQHRGPGQTTMAQNHSQSLAHGYGVGVSTLSGGHIGPPPPPPNVASPAALVPPPPIPPPEMMNIPPPIGSQRVAPMTVQYAGFPPPPLTHTVHPSHNFAHPPPNVRFAHPPPPPSQDSQWDKGLTRSYAGSRPQFAMFQSFEEHSWTISPSDGVVQPFCSIFILVLSSHILPGCCPVFRWKQFSKASLVEIGYH</sequence>
<evidence type="ECO:0000313" key="4">
    <source>
        <dbReference type="EMBL" id="EYC18363.1"/>
    </source>
</evidence>
<feature type="compositionally biased region" description="Pro residues" evidence="2">
    <location>
        <begin position="1558"/>
        <end position="1573"/>
    </location>
</feature>
<name>A0A016UV62_9BILA</name>
<feature type="domain" description="BAT2 N-terminal" evidence="3">
    <location>
        <begin position="97"/>
        <end position="258"/>
    </location>
</feature>
<dbReference type="EMBL" id="JARK01001364">
    <property type="protein sequence ID" value="EYC18363.1"/>
    <property type="molecule type" value="Genomic_DNA"/>
</dbReference>
<feature type="compositionally biased region" description="Polar residues" evidence="2">
    <location>
        <begin position="244"/>
        <end position="257"/>
    </location>
</feature>
<reference evidence="5" key="1">
    <citation type="journal article" date="2015" name="Nat. Genet.">
        <title>The genome and transcriptome of the zoonotic hookworm Ancylostoma ceylanicum identify infection-specific gene families.</title>
        <authorList>
            <person name="Schwarz E.M."/>
            <person name="Hu Y."/>
            <person name="Antoshechkin I."/>
            <person name="Miller M.M."/>
            <person name="Sternberg P.W."/>
            <person name="Aroian R.V."/>
        </authorList>
    </citation>
    <scope>NUCLEOTIDE SEQUENCE</scope>
    <source>
        <strain evidence="5">HY135</strain>
    </source>
</reference>
<dbReference type="InterPro" id="IPR009738">
    <property type="entry name" value="BAT2_N"/>
</dbReference>
<feature type="compositionally biased region" description="Polar residues" evidence="2">
    <location>
        <begin position="486"/>
        <end position="498"/>
    </location>
</feature>
<evidence type="ECO:0000313" key="5">
    <source>
        <dbReference type="Proteomes" id="UP000024635"/>
    </source>
</evidence>
<feature type="compositionally biased region" description="Polar residues" evidence="2">
    <location>
        <begin position="591"/>
        <end position="600"/>
    </location>
</feature>
<keyword evidence="1" id="KW-0597">Phosphoprotein</keyword>
<accession>A0A016UV62</accession>
<feature type="compositionally biased region" description="Polar residues" evidence="2">
    <location>
        <begin position="1241"/>
        <end position="1251"/>
    </location>
</feature>
<feature type="compositionally biased region" description="Polar residues" evidence="2">
    <location>
        <begin position="939"/>
        <end position="981"/>
    </location>
</feature>
<dbReference type="Pfam" id="PF07001">
    <property type="entry name" value="BAT2_N"/>
    <property type="match status" value="1"/>
</dbReference>
<feature type="region of interest" description="Disordered" evidence="2">
    <location>
        <begin position="1166"/>
        <end position="1192"/>
    </location>
</feature>
<feature type="region of interest" description="Disordered" evidence="2">
    <location>
        <begin position="1271"/>
        <end position="1299"/>
    </location>
</feature>
<dbReference type="PANTHER" id="PTHR14038">
    <property type="entry name" value="BAT2 HLA-B-ASSOCIATED TRANSCRIPT 2"/>
    <property type="match status" value="1"/>
</dbReference>
<comment type="caution">
    <text evidence="4">The sequence shown here is derived from an EMBL/GenBank/DDBJ whole genome shotgun (WGS) entry which is preliminary data.</text>
</comment>
<organism evidence="4 5">
    <name type="scientific">Ancylostoma ceylanicum</name>
    <dbReference type="NCBI Taxonomy" id="53326"/>
    <lineage>
        <taxon>Eukaryota</taxon>
        <taxon>Metazoa</taxon>
        <taxon>Ecdysozoa</taxon>
        <taxon>Nematoda</taxon>
        <taxon>Chromadorea</taxon>
        <taxon>Rhabditida</taxon>
        <taxon>Rhabditina</taxon>
        <taxon>Rhabditomorpha</taxon>
        <taxon>Strongyloidea</taxon>
        <taxon>Ancylostomatidae</taxon>
        <taxon>Ancylostomatinae</taxon>
        <taxon>Ancylostoma</taxon>
    </lineage>
</organism>
<feature type="compositionally biased region" description="Polar residues" evidence="2">
    <location>
        <begin position="1433"/>
        <end position="1450"/>
    </location>
</feature>
<evidence type="ECO:0000256" key="1">
    <source>
        <dbReference type="ARBA" id="ARBA00022553"/>
    </source>
</evidence>
<feature type="region of interest" description="Disordered" evidence="2">
    <location>
        <begin position="134"/>
        <end position="301"/>
    </location>
</feature>
<feature type="region of interest" description="Disordered" evidence="2">
    <location>
        <begin position="1232"/>
        <end position="1251"/>
    </location>
</feature>
<feature type="compositionally biased region" description="Basic and acidic residues" evidence="2">
    <location>
        <begin position="714"/>
        <end position="723"/>
    </location>
</feature>
<proteinExistence type="predicted"/>
<feature type="region of interest" description="Disordered" evidence="2">
    <location>
        <begin position="1554"/>
        <end position="1584"/>
    </location>
</feature>
<keyword evidence="5" id="KW-1185">Reference proteome</keyword>
<dbReference type="OrthoDB" id="1939715at2759"/>
<dbReference type="STRING" id="53326.A0A016UV62"/>
<dbReference type="GO" id="GO:0030154">
    <property type="term" value="P:cell differentiation"/>
    <property type="evidence" value="ECO:0007669"/>
    <property type="project" value="TreeGrafter"/>
</dbReference>
<feature type="region of interest" description="Disordered" evidence="2">
    <location>
        <begin position="710"/>
        <end position="981"/>
    </location>
</feature>
<feature type="compositionally biased region" description="Basic and acidic residues" evidence="2">
    <location>
        <begin position="641"/>
        <end position="658"/>
    </location>
</feature>
<feature type="region of interest" description="Disordered" evidence="2">
    <location>
        <begin position="1429"/>
        <end position="1455"/>
    </location>
</feature>
<evidence type="ECO:0000259" key="3">
    <source>
        <dbReference type="Pfam" id="PF07001"/>
    </source>
</evidence>
<feature type="compositionally biased region" description="Polar residues" evidence="2">
    <location>
        <begin position="171"/>
        <end position="194"/>
    </location>
</feature>
<feature type="compositionally biased region" description="Polar residues" evidence="2">
    <location>
        <begin position="208"/>
        <end position="218"/>
    </location>
</feature>
<feature type="compositionally biased region" description="Basic and acidic residues" evidence="2">
    <location>
        <begin position="810"/>
        <end position="819"/>
    </location>
</feature>
<feature type="region of interest" description="Disordered" evidence="2">
    <location>
        <begin position="577"/>
        <end position="666"/>
    </location>
</feature>
<dbReference type="InterPro" id="IPR033184">
    <property type="entry name" value="PRRC2"/>
</dbReference>
<dbReference type="PANTHER" id="PTHR14038:SF0">
    <property type="entry name" value="LP18708P"/>
    <property type="match status" value="1"/>
</dbReference>
<feature type="compositionally biased region" description="Basic and acidic residues" evidence="2">
    <location>
        <begin position="1080"/>
        <end position="1098"/>
    </location>
</feature>
<feature type="region of interest" description="Disordered" evidence="2">
    <location>
        <begin position="458"/>
        <end position="498"/>
    </location>
</feature>
<feature type="compositionally biased region" description="Basic and acidic residues" evidence="2">
    <location>
        <begin position="1105"/>
        <end position="1116"/>
    </location>
</feature>
<feature type="compositionally biased region" description="Basic and acidic residues" evidence="2">
    <location>
        <begin position="1053"/>
        <end position="1067"/>
    </location>
</feature>
<feature type="region of interest" description="Disordered" evidence="2">
    <location>
        <begin position="1053"/>
        <end position="1143"/>
    </location>
</feature>
<feature type="compositionally biased region" description="Pro residues" evidence="2">
    <location>
        <begin position="1494"/>
        <end position="1510"/>
    </location>
</feature>
<feature type="compositionally biased region" description="Polar residues" evidence="2">
    <location>
        <begin position="462"/>
        <end position="476"/>
    </location>
</feature>
<feature type="region of interest" description="Disordered" evidence="2">
    <location>
        <begin position="1481"/>
        <end position="1510"/>
    </location>
</feature>
<feature type="compositionally biased region" description="Basic and acidic residues" evidence="2">
    <location>
        <begin position="762"/>
        <end position="785"/>
    </location>
</feature>
<feature type="compositionally biased region" description="Polar residues" evidence="2">
    <location>
        <begin position="916"/>
        <end position="927"/>
    </location>
</feature>
<dbReference type="Proteomes" id="UP000024635">
    <property type="component" value="Unassembled WGS sequence"/>
</dbReference>
<protein>
    <recommendedName>
        <fullName evidence="3">BAT2 N-terminal domain-containing protein</fullName>
    </recommendedName>
</protein>
<gene>
    <name evidence="4" type="primary">Acey_s0028.g1819</name>
    <name evidence="4" type="synonym">Acey-F52G3.1</name>
    <name evidence="4" type="ORF">Y032_0028g1819</name>
</gene>
<feature type="compositionally biased region" description="Polar residues" evidence="2">
    <location>
        <begin position="1123"/>
        <end position="1133"/>
    </location>
</feature>
<feature type="compositionally biased region" description="Polar residues" evidence="2">
    <location>
        <begin position="290"/>
        <end position="301"/>
    </location>
</feature>
<evidence type="ECO:0000256" key="2">
    <source>
        <dbReference type="SAM" id="MobiDB-lite"/>
    </source>
</evidence>